<name>U7PZM8_SPOS1</name>
<sequence>MDDDDHDYMQHHPAIEVSFTCTLDELRSIAHDATPLPQDIFHAQRSLLRTATARIARKGLSTDTETYRRLGILIPHWKHPAQFEAVLHALCDYWQHHNTAASLGASTPFRRVRIKAANYLRKLARGEEHDDLVVKNEYDDGDEDADKEVCSLPSATMMRVFRLVNGNLEIPATLFKALAMAGRIQDAFFPDEPSTWERGPSGQGSDTDDGTDGASEMSFNGTETGSWASSWSNGGGDDHGDDDEFRGDGDGVVFAERDAIASQVDNQVRQATAQFLQKMRVAGTSSCNSNSNQNSKLGHGGNPGGGAFGGIDFSFLPEVMRRMIGFGNSPTSPSASPTLPGPSNIVFCSVPVVFMPMAMGQGDMGQAGMGPAMMDAMQNMMKQKSEPNEGGGKSSLPGPKLVPGVEIKIEGGAPTKPIMTLPPAGTIRTKRPLPSSAAASTISHKKAKTIKSEDSGALTAVSSVVETKAVYCQTSAQYTGSFAFSGKSDISRSGTATSTVAICDNSTCESE</sequence>
<evidence type="ECO:0000313" key="2">
    <source>
        <dbReference type="EMBL" id="ERT00205.1"/>
    </source>
</evidence>
<protein>
    <submittedName>
        <fullName evidence="2">Uncharacterized protein</fullName>
    </submittedName>
</protein>
<dbReference type="eggNOG" id="ENOG502T5DS">
    <property type="taxonomic scope" value="Eukaryota"/>
</dbReference>
<reference evidence="3" key="1">
    <citation type="journal article" date="2014" name="Genome Announc.">
        <title>Genome sequence of the pathogenic fungus Sporothrix schenckii (ATCC 58251).</title>
        <authorList>
            <person name="Cuomo C.A."/>
            <person name="Rodriguez-Del Valle N."/>
            <person name="Perez-Sanchez L."/>
            <person name="Abouelleil A."/>
            <person name="Goldberg J."/>
            <person name="Young S."/>
            <person name="Zeng Q."/>
            <person name="Birren B.W."/>
        </authorList>
    </citation>
    <scope>NUCLEOTIDE SEQUENCE [LARGE SCALE GENOMIC DNA]</scope>
    <source>
        <strain evidence="3">ATCC 58251 / de Perez 2211183</strain>
    </source>
</reference>
<proteinExistence type="predicted"/>
<feature type="region of interest" description="Disordered" evidence="1">
    <location>
        <begin position="190"/>
        <end position="250"/>
    </location>
</feature>
<accession>U7PZM8</accession>
<dbReference type="AlphaFoldDB" id="U7PZM8"/>
<dbReference type="Proteomes" id="UP000018087">
    <property type="component" value="Unassembled WGS sequence"/>
</dbReference>
<evidence type="ECO:0000313" key="3">
    <source>
        <dbReference type="Proteomes" id="UP000018087"/>
    </source>
</evidence>
<organism evidence="2 3">
    <name type="scientific">Sporothrix schenckii (strain ATCC 58251 / de Perez 2211183)</name>
    <name type="common">Rose-picker's disease fungus</name>
    <dbReference type="NCBI Taxonomy" id="1391915"/>
    <lineage>
        <taxon>Eukaryota</taxon>
        <taxon>Fungi</taxon>
        <taxon>Dikarya</taxon>
        <taxon>Ascomycota</taxon>
        <taxon>Pezizomycotina</taxon>
        <taxon>Sordariomycetes</taxon>
        <taxon>Sordariomycetidae</taxon>
        <taxon>Ophiostomatales</taxon>
        <taxon>Ophiostomataceae</taxon>
        <taxon>Sporothrix</taxon>
    </lineage>
</organism>
<dbReference type="OrthoDB" id="10382365at2759"/>
<dbReference type="HOGENOM" id="CLU_533375_0_0_1"/>
<dbReference type="EMBL" id="KI440844">
    <property type="protein sequence ID" value="ERT00205.1"/>
    <property type="molecule type" value="Genomic_DNA"/>
</dbReference>
<gene>
    <name evidence="2" type="ORF">HMPREF1624_03576</name>
</gene>
<evidence type="ECO:0000256" key="1">
    <source>
        <dbReference type="SAM" id="MobiDB-lite"/>
    </source>
</evidence>
<keyword evidence="3" id="KW-1185">Reference proteome</keyword>